<dbReference type="Gene3D" id="1.10.3620.10">
    <property type="entry name" value="YdcF like domain"/>
    <property type="match status" value="1"/>
</dbReference>
<dbReference type="PANTHER" id="PTHR30336:SF20">
    <property type="entry name" value="DUF218 DOMAIN-CONTAINING PROTEIN"/>
    <property type="match status" value="1"/>
</dbReference>
<dbReference type="RefSeq" id="WP_115460220.1">
    <property type="nucleotide sequence ID" value="NZ_QRAP01000013.1"/>
</dbReference>
<keyword evidence="3" id="KW-1185">Reference proteome</keyword>
<dbReference type="Proteomes" id="UP000254848">
    <property type="component" value="Unassembled WGS sequence"/>
</dbReference>
<dbReference type="Gene3D" id="3.40.50.620">
    <property type="entry name" value="HUPs"/>
    <property type="match status" value="1"/>
</dbReference>
<comment type="caution">
    <text evidence="2">The sequence shown here is derived from an EMBL/GenBank/DDBJ whole genome shotgun (WGS) entry which is preliminary data.</text>
</comment>
<name>A0A370Q944_9GAMM</name>
<dbReference type="CDD" id="cd06259">
    <property type="entry name" value="YdcF-like"/>
    <property type="match status" value="1"/>
</dbReference>
<dbReference type="InterPro" id="IPR014729">
    <property type="entry name" value="Rossmann-like_a/b/a_fold"/>
</dbReference>
<evidence type="ECO:0000313" key="2">
    <source>
        <dbReference type="EMBL" id="RDK84570.1"/>
    </source>
</evidence>
<dbReference type="EMBL" id="QRAP01000013">
    <property type="protein sequence ID" value="RDK84570.1"/>
    <property type="molecule type" value="Genomic_DNA"/>
</dbReference>
<accession>A0A370Q944</accession>
<proteinExistence type="predicted"/>
<organism evidence="2 3">
    <name type="scientific">Enterobacillus tribolii</name>
    <dbReference type="NCBI Taxonomy" id="1487935"/>
    <lineage>
        <taxon>Bacteria</taxon>
        <taxon>Pseudomonadati</taxon>
        <taxon>Pseudomonadota</taxon>
        <taxon>Gammaproteobacteria</taxon>
        <taxon>Enterobacterales</taxon>
        <taxon>Hafniaceae</taxon>
        <taxon>Enterobacillus</taxon>
    </lineage>
</organism>
<dbReference type="InterPro" id="IPR051599">
    <property type="entry name" value="Cell_Envelope_Assoc"/>
</dbReference>
<sequence>MNFSPRQISDINALAAFLACDQTGGSRPERLASQWHEDAPGLAILLGNAVLETAERLFLAMENGLTCRLLIAGGIGHSTPLLYQAVAAHPQYHCIAVQGRPEADILRDIAVNFWRIAPQRILIENVSTNCGDNAIQAARVLRGQALTAHHILLVQDPLMQRRSDASFRQVWRDFPAVRFTNWPTFVPRIDDGGNGWADPALHGLWSWPRFISLLLGEIPRLRDAPGGYGPRGAGFIAHVDIPDAVEQAYRRLNADFGQAFGDRA</sequence>
<dbReference type="OrthoDB" id="2216870at2"/>
<gene>
    <name evidence="2" type="ORF">C8D90_11349</name>
</gene>
<evidence type="ECO:0000313" key="3">
    <source>
        <dbReference type="Proteomes" id="UP000254848"/>
    </source>
</evidence>
<dbReference type="GO" id="GO:0005886">
    <property type="term" value="C:plasma membrane"/>
    <property type="evidence" value="ECO:0007669"/>
    <property type="project" value="TreeGrafter"/>
</dbReference>
<protein>
    <submittedName>
        <fullName evidence="2">DUF218 domain-containing protein</fullName>
    </submittedName>
</protein>
<feature type="domain" description="DUF218" evidence="1">
    <location>
        <begin position="44"/>
        <end position="184"/>
    </location>
</feature>
<dbReference type="Pfam" id="PF02698">
    <property type="entry name" value="DUF218"/>
    <property type="match status" value="1"/>
</dbReference>
<evidence type="ECO:0000259" key="1">
    <source>
        <dbReference type="Pfam" id="PF02698"/>
    </source>
</evidence>
<dbReference type="AlphaFoldDB" id="A0A370Q944"/>
<dbReference type="PANTHER" id="PTHR30336">
    <property type="entry name" value="INNER MEMBRANE PROTEIN, PROBABLE PERMEASE"/>
    <property type="match status" value="1"/>
</dbReference>
<reference evidence="2 3" key="1">
    <citation type="submission" date="2018-07" db="EMBL/GenBank/DDBJ databases">
        <title>Genomic Encyclopedia of Type Strains, Phase IV (KMG-IV): sequencing the most valuable type-strain genomes for metagenomic binning, comparative biology and taxonomic classification.</title>
        <authorList>
            <person name="Goeker M."/>
        </authorList>
    </citation>
    <scope>NUCLEOTIDE SEQUENCE [LARGE SCALE GENOMIC DNA]</scope>
    <source>
        <strain evidence="2 3">DSM 103736</strain>
    </source>
</reference>
<dbReference type="InterPro" id="IPR003848">
    <property type="entry name" value="DUF218"/>
</dbReference>